<sequence>MFPFLPQFPRAKEIHAGMNYLYFYLWWRIFTGGAKEIGIKKGNIFNVPFLFFYGDKTPFKFHSPQFAQKMQQKPNRYIFLKDHSHWLMYDHNGKFFNQILFDWLQETDKLN</sequence>
<dbReference type="Proteomes" id="UP000023152">
    <property type="component" value="Unassembled WGS sequence"/>
</dbReference>
<dbReference type="AlphaFoldDB" id="X6MHV7"/>
<evidence type="ECO:0000313" key="2">
    <source>
        <dbReference type="Proteomes" id="UP000023152"/>
    </source>
</evidence>
<proteinExistence type="predicted"/>
<comment type="caution">
    <text evidence="1">The sequence shown here is derived from an EMBL/GenBank/DDBJ whole genome shotgun (WGS) entry which is preliminary data.</text>
</comment>
<reference evidence="1 2" key="1">
    <citation type="journal article" date="2013" name="Curr. Biol.">
        <title>The Genome of the Foraminiferan Reticulomyxa filosa.</title>
        <authorList>
            <person name="Glockner G."/>
            <person name="Hulsmann N."/>
            <person name="Schleicher M."/>
            <person name="Noegel A.A."/>
            <person name="Eichinger L."/>
            <person name="Gallinger C."/>
            <person name="Pawlowski J."/>
            <person name="Sierra R."/>
            <person name="Euteneuer U."/>
            <person name="Pillet L."/>
            <person name="Moustafa A."/>
            <person name="Platzer M."/>
            <person name="Groth M."/>
            <person name="Szafranski K."/>
            <person name="Schliwa M."/>
        </authorList>
    </citation>
    <scope>NUCLEOTIDE SEQUENCE [LARGE SCALE GENOMIC DNA]</scope>
</reference>
<dbReference type="EMBL" id="ASPP01021234">
    <property type="protein sequence ID" value="ETO12650.1"/>
    <property type="molecule type" value="Genomic_DNA"/>
</dbReference>
<name>X6MHV7_RETFI</name>
<keyword evidence="2" id="KW-1185">Reference proteome</keyword>
<dbReference type="SUPFAM" id="SSF53474">
    <property type="entry name" value="alpha/beta-Hydrolases"/>
    <property type="match status" value="1"/>
</dbReference>
<organism evidence="1 2">
    <name type="scientific">Reticulomyxa filosa</name>
    <dbReference type="NCBI Taxonomy" id="46433"/>
    <lineage>
        <taxon>Eukaryota</taxon>
        <taxon>Sar</taxon>
        <taxon>Rhizaria</taxon>
        <taxon>Retaria</taxon>
        <taxon>Foraminifera</taxon>
        <taxon>Monothalamids</taxon>
        <taxon>Reticulomyxidae</taxon>
        <taxon>Reticulomyxa</taxon>
    </lineage>
</organism>
<evidence type="ECO:0008006" key="3">
    <source>
        <dbReference type="Google" id="ProtNLM"/>
    </source>
</evidence>
<dbReference type="Gene3D" id="3.40.50.1820">
    <property type="entry name" value="alpha/beta hydrolase"/>
    <property type="match status" value="1"/>
</dbReference>
<dbReference type="InterPro" id="IPR029058">
    <property type="entry name" value="AB_hydrolase_fold"/>
</dbReference>
<evidence type="ECO:0000313" key="1">
    <source>
        <dbReference type="EMBL" id="ETO12650.1"/>
    </source>
</evidence>
<accession>X6MHV7</accession>
<protein>
    <recommendedName>
        <fullName evidence="3">Alpha/beta hydrolase</fullName>
    </recommendedName>
</protein>
<gene>
    <name evidence="1" type="ORF">RFI_24726</name>
</gene>